<accession>A0A9Q8SMJ2</accession>
<dbReference type="EMBL" id="CP019475">
    <property type="protein sequence ID" value="UQC79935.1"/>
    <property type="molecule type" value="Genomic_DNA"/>
</dbReference>
<keyword evidence="3" id="KW-1185">Reference proteome</keyword>
<evidence type="ECO:0000256" key="1">
    <source>
        <dbReference type="SAM" id="MobiDB-lite"/>
    </source>
</evidence>
<feature type="region of interest" description="Disordered" evidence="1">
    <location>
        <begin position="87"/>
        <end position="120"/>
    </location>
</feature>
<feature type="compositionally biased region" description="Basic and acidic residues" evidence="1">
    <location>
        <begin position="101"/>
        <end position="120"/>
    </location>
</feature>
<gene>
    <name evidence="2" type="ORF">CLUP02_05416</name>
</gene>
<sequence length="120" mass="12837">MDASTSTSRLRTSHFGTYTPSGPLSAGAAGGQVGSRFTAFCSGKRELRPPRVPRPLNTVTPTPALQVSVAYCVVYLCTATWEMRRGLPSGAASGLPTPRHASHDKDDPKTRRDSRLIIVP</sequence>
<protein>
    <submittedName>
        <fullName evidence="2">Uncharacterized protein</fullName>
    </submittedName>
</protein>
<feature type="region of interest" description="Disordered" evidence="1">
    <location>
        <begin position="1"/>
        <end position="31"/>
    </location>
</feature>
<dbReference type="RefSeq" id="XP_049141566.1">
    <property type="nucleotide sequence ID" value="XM_049284423.1"/>
</dbReference>
<organism evidence="2 3">
    <name type="scientific">Colletotrichum lupini</name>
    <dbReference type="NCBI Taxonomy" id="145971"/>
    <lineage>
        <taxon>Eukaryota</taxon>
        <taxon>Fungi</taxon>
        <taxon>Dikarya</taxon>
        <taxon>Ascomycota</taxon>
        <taxon>Pezizomycotina</taxon>
        <taxon>Sordariomycetes</taxon>
        <taxon>Hypocreomycetidae</taxon>
        <taxon>Glomerellales</taxon>
        <taxon>Glomerellaceae</taxon>
        <taxon>Colletotrichum</taxon>
        <taxon>Colletotrichum acutatum species complex</taxon>
    </lineage>
</organism>
<dbReference type="AlphaFoldDB" id="A0A9Q8SMJ2"/>
<evidence type="ECO:0000313" key="3">
    <source>
        <dbReference type="Proteomes" id="UP000830671"/>
    </source>
</evidence>
<proteinExistence type="predicted"/>
<dbReference type="KEGG" id="clup:CLUP02_05416"/>
<feature type="compositionally biased region" description="Polar residues" evidence="1">
    <location>
        <begin position="1"/>
        <end position="22"/>
    </location>
</feature>
<dbReference type="Proteomes" id="UP000830671">
    <property type="component" value="Chromosome 3"/>
</dbReference>
<reference evidence="2" key="1">
    <citation type="journal article" date="2021" name="Mol. Plant Microbe Interact.">
        <title>Complete Genome Sequence of the Plant-Pathogenic Fungus Colletotrichum lupini.</title>
        <authorList>
            <person name="Baroncelli R."/>
            <person name="Pensec F."/>
            <person name="Da Lio D."/>
            <person name="Boufleur T."/>
            <person name="Vicente I."/>
            <person name="Sarrocco S."/>
            <person name="Picot A."/>
            <person name="Baraldi E."/>
            <person name="Sukno S."/>
            <person name="Thon M."/>
            <person name="Le Floch G."/>
        </authorList>
    </citation>
    <scope>NUCLEOTIDE SEQUENCE</scope>
    <source>
        <strain evidence="2">IMI 504893</strain>
    </source>
</reference>
<name>A0A9Q8SMJ2_9PEZI</name>
<evidence type="ECO:0000313" key="2">
    <source>
        <dbReference type="EMBL" id="UQC79935.1"/>
    </source>
</evidence>
<dbReference type="GeneID" id="73339433"/>